<accession>A0A1R3G928</accession>
<evidence type="ECO:0000313" key="1">
    <source>
        <dbReference type="EMBL" id="OMO54595.1"/>
    </source>
</evidence>
<dbReference type="Proteomes" id="UP000187203">
    <property type="component" value="Unassembled WGS sequence"/>
</dbReference>
<sequence length="61" mass="6946">MLGSFSSDDEREEKVDGVRGRLVRFFLESVYGPSGEGCGTVHYRERGIERDEGLQFFISIE</sequence>
<protein>
    <submittedName>
        <fullName evidence="1">Uncharacterized protein</fullName>
    </submittedName>
</protein>
<proteinExistence type="predicted"/>
<name>A0A1R3G928_9ROSI</name>
<keyword evidence="2" id="KW-1185">Reference proteome</keyword>
<dbReference type="EMBL" id="AWUE01023214">
    <property type="protein sequence ID" value="OMO54595.1"/>
    <property type="molecule type" value="Genomic_DNA"/>
</dbReference>
<evidence type="ECO:0000313" key="2">
    <source>
        <dbReference type="Proteomes" id="UP000187203"/>
    </source>
</evidence>
<comment type="caution">
    <text evidence="1">The sequence shown here is derived from an EMBL/GenBank/DDBJ whole genome shotgun (WGS) entry which is preliminary data.</text>
</comment>
<organism evidence="1 2">
    <name type="scientific">Corchorus olitorius</name>
    <dbReference type="NCBI Taxonomy" id="93759"/>
    <lineage>
        <taxon>Eukaryota</taxon>
        <taxon>Viridiplantae</taxon>
        <taxon>Streptophyta</taxon>
        <taxon>Embryophyta</taxon>
        <taxon>Tracheophyta</taxon>
        <taxon>Spermatophyta</taxon>
        <taxon>Magnoliopsida</taxon>
        <taxon>eudicotyledons</taxon>
        <taxon>Gunneridae</taxon>
        <taxon>Pentapetalae</taxon>
        <taxon>rosids</taxon>
        <taxon>malvids</taxon>
        <taxon>Malvales</taxon>
        <taxon>Malvaceae</taxon>
        <taxon>Grewioideae</taxon>
        <taxon>Apeibeae</taxon>
        <taxon>Corchorus</taxon>
    </lineage>
</organism>
<dbReference type="AlphaFoldDB" id="A0A1R3G928"/>
<reference evidence="2" key="1">
    <citation type="submission" date="2013-09" db="EMBL/GenBank/DDBJ databases">
        <title>Corchorus olitorius genome sequencing.</title>
        <authorList>
            <person name="Alam M."/>
            <person name="Haque M.S."/>
            <person name="Islam M.S."/>
            <person name="Emdad E.M."/>
            <person name="Islam M.M."/>
            <person name="Ahmed B."/>
            <person name="Halim A."/>
            <person name="Hossen Q.M.M."/>
            <person name="Hossain M.Z."/>
            <person name="Ahmed R."/>
            <person name="Khan M.M."/>
            <person name="Islam R."/>
            <person name="Rashid M.M."/>
            <person name="Khan S.A."/>
            <person name="Rahman M.S."/>
            <person name="Alam M."/>
            <person name="Yahiya A.S."/>
            <person name="Khan M.S."/>
            <person name="Azam M.S."/>
            <person name="Haque T."/>
            <person name="Lashkar M.Z.H."/>
            <person name="Akhand A.I."/>
            <person name="Morshed G."/>
            <person name="Roy S."/>
            <person name="Uddin K.S."/>
            <person name="Rabeya T."/>
            <person name="Hossain A.S."/>
            <person name="Chowdhury A."/>
            <person name="Snigdha A.R."/>
            <person name="Mortoza M.S."/>
            <person name="Matin S.A."/>
            <person name="Hoque S.M.E."/>
            <person name="Islam M.K."/>
            <person name="Roy D.K."/>
            <person name="Haider R."/>
            <person name="Moosa M.M."/>
            <person name="Elias S.M."/>
            <person name="Hasan A.M."/>
            <person name="Jahan S."/>
            <person name="Shafiuddin M."/>
            <person name="Mahmood N."/>
            <person name="Shommy N.S."/>
        </authorList>
    </citation>
    <scope>NUCLEOTIDE SEQUENCE [LARGE SCALE GENOMIC DNA]</scope>
    <source>
        <strain evidence="2">cv. O-4</strain>
    </source>
</reference>
<gene>
    <name evidence="1" type="ORF">COLO4_36395</name>
</gene>